<dbReference type="Proteomes" id="UP001500620">
    <property type="component" value="Unassembled WGS sequence"/>
</dbReference>
<reference evidence="3" key="1">
    <citation type="journal article" date="2019" name="Int. J. Syst. Evol. Microbiol.">
        <title>The Global Catalogue of Microorganisms (GCM) 10K type strain sequencing project: providing services to taxonomists for standard genome sequencing and annotation.</title>
        <authorList>
            <consortium name="The Broad Institute Genomics Platform"/>
            <consortium name="The Broad Institute Genome Sequencing Center for Infectious Disease"/>
            <person name="Wu L."/>
            <person name="Ma J."/>
        </authorList>
    </citation>
    <scope>NUCLEOTIDE SEQUENCE [LARGE SCALE GENOMIC DNA]</scope>
    <source>
        <strain evidence="3">JCM 17441</strain>
    </source>
</reference>
<evidence type="ECO:0000313" key="3">
    <source>
        <dbReference type="Proteomes" id="UP001500620"/>
    </source>
</evidence>
<protein>
    <recommendedName>
        <fullName evidence="4">Transposase</fullName>
    </recommendedName>
</protein>
<accession>A0ABP8DV62</accession>
<name>A0ABP8DV62_9ACTN</name>
<organism evidence="2 3">
    <name type="scientific">Dactylosporangium darangshiense</name>
    <dbReference type="NCBI Taxonomy" id="579108"/>
    <lineage>
        <taxon>Bacteria</taxon>
        <taxon>Bacillati</taxon>
        <taxon>Actinomycetota</taxon>
        <taxon>Actinomycetes</taxon>
        <taxon>Micromonosporales</taxon>
        <taxon>Micromonosporaceae</taxon>
        <taxon>Dactylosporangium</taxon>
    </lineage>
</organism>
<keyword evidence="3" id="KW-1185">Reference proteome</keyword>
<dbReference type="EMBL" id="BAABAT010000081">
    <property type="protein sequence ID" value="GAA4263804.1"/>
    <property type="molecule type" value="Genomic_DNA"/>
</dbReference>
<dbReference type="RefSeq" id="WP_345143834.1">
    <property type="nucleotide sequence ID" value="NZ_BAABAT010000081.1"/>
</dbReference>
<evidence type="ECO:0000256" key="1">
    <source>
        <dbReference type="SAM" id="MobiDB-lite"/>
    </source>
</evidence>
<evidence type="ECO:0000313" key="2">
    <source>
        <dbReference type="EMBL" id="GAA4263804.1"/>
    </source>
</evidence>
<evidence type="ECO:0008006" key="4">
    <source>
        <dbReference type="Google" id="ProtNLM"/>
    </source>
</evidence>
<feature type="region of interest" description="Disordered" evidence="1">
    <location>
        <begin position="80"/>
        <end position="118"/>
    </location>
</feature>
<sequence length="118" mass="12922">MLEELSREELIGFCRQLITQVAELDQLRQANVNLTDRVARLERLVSRSHNGAAPAVVGSRSRRWWRVGCRDTSAPAAGGVVGAGTGLSWRRPGGVSPRRAKRLANIEAPESAPAQHRM</sequence>
<gene>
    <name evidence="2" type="ORF">GCM10022255_111670</name>
</gene>
<proteinExistence type="predicted"/>
<comment type="caution">
    <text evidence="2">The sequence shown here is derived from an EMBL/GenBank/DDBJ whole genome shotgun (WGS) entry which is preliminary data.</text>
</comment>